<evidence type="ECO:0000313" key="4">
    <source>
        <dbReference type="Proteomes" id="UP000298049"/>
    </source>
</evidence>
<dbReference type="KEGG" id="hmi:soil367_00125"/>
<dbReference type="InterPro" id="IPR036779">
    <property type="entry name" value="LysM_dom_sf"/>
</dbReference>
<dbReference type="Gene3D" id="3.10.350.10">
    <property type="entry name" value="LysM domain"/>
    <property type="match status" value="1"/>
</dbReference>
<dbReference type="CDD" id="cd00118">
    <property type="entry name" value="LysM"/>
    <property type="match status" value="1"/>
</dbReference>
<gene>
    <name evidence="3" type="ORF">soil367_00125</name>
</gene>
<dbReference type="AlphaFoldDB" id="A0A4P7XCG6"/>
<feature type="signal peptide" evidence="1">
    <location>
        <begin position="1"/>
        <end position="21"/>
    </location>
</feature>
<reference evidence="3 4" key="1">
    <citation type="submission" date="2018-07" db="EMBL/GenBank/DDBJ databases">
        <title>Marsedoiliclastica nanhaica gen. nov. sp. nov., a novel marine hydrocarbonoclastic bacterium isolated from an in-situ enriched hydrocarbon-degrading consortium in deep-sea sediment.</title>
        <authorList>
            <person name="Dong C."/>
            <person name="Ma T."/>
            <person name="Liu R."/>
            <person name="Shao Z."/>
        </authorList>
    </citation>
    <scope>NUCLEOTIDE SEQUENCE [LARGE SCALE GENOMIC DNA]</scope>
    <source>
        <strain evidence="4">soil36-7</strain>
    </source>
</reference>
<dbReference type="PROSITE" id="PS51782">
    <property type="entry name" value="LYSM"/>
    <property type="match status" value="1"/>
</dbReference>
<sequence>MRKLLCTVTAVLLLAGPGAQAEPELRDGHPDRYTVVKGDTLWDISGRFLNEPWYWPEIWQVNPQVDNPHLIYPGDTLALVYVDGQPRITKVQSEPGVVRLSPKVRSTPIQTPVPTIPLDAIEAFLGKTRIVAEEDLANAPYVLQGRDGRLVSGAGDRVYARGKSKGQKVLGVFRRSQAYYDPETEEFLGLEAKAVGQGKVASQDGEVISLDLTQTQEEVVQNDRLLPTADAPITTNFEPSAPDEQIRGVMIAVDGGVKNIGQYDVVTLNRGAREGLEPGDVLAVFKKGEVIRDPNTRELVELPSERAGLLMVFQTYEKLSYGLVLKATRPLALLDEVRNPN</sequence>
<dbReference type="EMBL" id="CP031093">
    <property type="protein sequence ID" value="QCF24491.1"/>
    <property type="molecule type" value="Genomic_DNA"/>
</dbReference>
<protein>
    <submittedName>
        <fullName evidence="3">LysM domain-containing protein</fullName>
    </submittedName>
</protein>
<dbReference type="InterPro" id="IPR052196">
    <property type="entry name" value="Bact_Kbp"/>
</dbReference>
<keyword evidence="4" id="KW-1185">Reference proteome</keyword>
<dbReference type="SUPFAM" id="SSF54106">
    <property type="entry name" value="LysM domain"/>
    <property type="match status" value="1"/>
</dbReference>
<organism evidence="3 4">
    <name type="scientific">Hydrocarboniclastica marina</name>
    <dbReference type="NCBI Taxonomy" id="2259620"/>
    <lineage>
        <taxon>Bacteria</taxon>
        <taxon>Pseudomonadati</taxon>
        <taxon>Pseudomonadota</taxon>
        <taxon>Gammaproteobacteria</taxon>
        <taxon>Alteromonadales</taxon>
        <taxon>Alteromonadaceae</taxon>
        <taxon>Hydrocarboniclastica</taxon>
    </lineage>
</organism>
<accession>A0A4P7XCG6</accession>
<dbReference type="PANTHER" id="PTHR34700:SF4">
    <property type="entry name" value="PHAGE-LIKE ELEMENT PBSX PROTEIN XKDP"/>
    <property type="match status" value="1"/>
</dbReference>
<name>A0A4P7XCG6_9ALTE</name>
<feature type="chain" id="PRO_5020469268" evidence="1">
    <location>
        <begin position="22"/>
        <end position="341"/>
    </location>
</feature>
<dbReference type="PANTHER" id="PTHR34700">
    <property type="entry name" value="POTASSIUM BINDING PROTEIN KBP"/>
    <property type="match status" value="1"/>
</dbReference>
<keyword evidence="1" id="KW-0732">Signal</keyword>
<evidence type="ECO:0000256" key="1">
    <source>
        <dbReference type="SAM" id="SignalP"/>
    </source>
</evidence>
<proteinExistence type="predicted"/>
<evidence type="ECO:0000259" key="2">
    <source>
        <dbReference type="PROSITE" id="PS51782"/>
    </source>
</evidence>
<dbReference type="OrthoDB" id="9765158at2"/>
<feature type="domain" description="LysM" evidence="2">
    <location>
        <begin position="31"/>
        <end position="79"/>
    </location>
</feature>
<dbReference type="Proteomes" id="UP000298049">
    <property type="component" value="Chromosome"/>
</dbReference>
<dbReference type="InterPro" id="IPR018392">
    <property type="entry name" value="LysM"/>
</dbReference>
<dbReference type="Pfam" id="PF01476">
    <property type="entry name" value="LysM"/>
    <property type="match status" value="1"/>
</dbReference>
<evidence type="ECO:0000313" key="3">
    <source>
        <dbReference type="EMBL" id="QCF24491.1"/>
    </source>
</evidence>